<keyword evidence="2" id="KW-1185">Reference proteome</keyword>
<reference evidence="1 2" key="1">
    <citation type="submission" date="2018-05" db="EMBL/GenBank/DDBJ databases">
        <title>Brumimicrobium oceani sp. nov., isolated from coastal sediment.</title>
        <authorList>
            <person name="Kou Y."/>
        </authorList>
    </citation>
    <scope>NUCLEOTIDE SEQUENCE [LARGE SCALE GENOMIC DNA]</scope>
    <source>
        <strain evidence="1 2">C305</strain>
    </source>
</reference>
<dbReference type="Proteomes" id="UP000245370">
    <property type="component" value="Unassembled WGS sequence"/>
</dbReference>
<evidence type="ECO:0000313" key="2">
    <source>
        <dbReference type="Proteomes" id="UP000245370"/>
    </source>
</evidence>
<comment type="caution">
    <text evidence="1">The sequence shown here is derived from an EMBL/GenBank/DDBJ whole genome shotgun (WGS) entry which is preliminary data.</text>
</comment>
<dbReference type="RefSeq" id="WP_109357837.1">
    <property type="nucleotide sequence ID" value="NZ_QFRJ01000001.1"/>
</dbReference>
<evidence type="ECO:0008006" key="3">
    <source>
        <dbReference type="Google" id="ProtNLM"/>
    </source>
</evidence>
<accession>A0A2U2XG37</accession>
<reference evidence="1 2" key="2">
    <citation type="submission" date="2018-05" db="EMBL/GenBank/DDBJ databases">
        <authorList>
            <person name="Lanie J.A."/>
            <person name="Ng W.-L."/>
            <person name="Kazmierczak K.M."/>
            <person name="Andrzejewski T.M."/>
            <person name="Davidsen T.M."/>
            <person name="Wayne K.J."/>
            <person name="Tettelin H."/>
            <person name="Glass J.I."/>
            <person name="Rusch D."/>
            <person name="Podicherti R."/>
            <person name="Tsui H.-C.T."/>
            <person name="Winkler M.E."/>
        </authorList>
    </citation>
    <scope>NUCLEOTIDE SEQUENCE [LARGE SCALE GENOMIC DNA]</scope>
    <source>
        <strain evidence="1 2">C305</strain>
    </source>
</reference>
<gene>
    <name evidence="1" type="ORF">DIT68_00375</name>
</gene>
<organism evidence="1 2">
    <name type="scientific">Brumimicrobium oceani</name>
    <dbReference type="NCBI Taxonomy" id="2100725"/>
    <lineage>
        <taxon>Bacteria</taxon>
        <taxon>Pseudomonadati</taxon>
        <taxon>Bacteroidota</taxon>
        <taxon>Flavobacteriia</taxon>
        <taxon>Flavobacteriales</taxon>
        <taxon>Crocinitomicaceae</taxon>
        <taxon>Brumimicrobium</taxon>
    </lineage>
</organism>
<dbReference type="AlphaFoldDB" id="A0A2U2XG37"/>
<dbReference type="EMBL" id="QFRJ01000001">
    <property type="protein sequence ID" value="PWH86756.1"/>
    <property type="molecule type" value="Genomic_DNA"/>
</dbReference>
<evidence type="ECO:0000313" key="1">
    <source>
        <dbReference type="EMBL" id="PWH86756.1"/>
    </source>
</evidence>
<proteinExistence type="predicted"/>
<name>A0A2U2XG37_9FLAO</name>
<protein>
    <recommendedName>
        <fullName evidence="3">ApeA N-terminal domain-containing protein</fullName>
    </recommendedName>
</protein>
<sequence>MSKFHCLDIEFPNVDFDSYFVKAKTEVNKTYHAHLFSRNDEIELRIFFDDDSYFGDKLSMWSSTIDHKTFGSYIKVSVSPNHTNRRITAVDLSKAKFCGATTNSNYYEGKKQYVIVKIDKVKFYREANEERKNSAEFYLENKGFNIVSPFYSNLGPKNFFKNDGKFEVVRMNDSKKFYKLEKATFRPEFNFYSKDNKNYRTSTITKEPKIQFNYNSEITEEETILYGDIVLMLASFYHHTKIDYILRKIYLPDKTITIKNIERKSQFEADGNLWGLGIHWDFNNFLQSSWQKITLKNHQLLFKAVALFNQSHLVDDTSAFLIRYNIIEVCDKQKQPNDKFKTTLTKKERKEKQENALNQLLETIKPEEHEEFKKRWGNVQSFLQNKPMKNQLASFLESQNIDPTTLPISIKEINELRNNITHGSIDKIDANLLYRSNILLYRISGILILNLMGITEWELNTELT</sequence>
<dbReference type="OrthoDB" id="1223207at2"/>